<name>A0A6V7H0Y6_9HYME</name>
<accession>A0A6V7H0Y6</accession>
<reference evidence="1" key="1">
    <citation type="submission" date="2020-07" db="EMBL/GenBank/DDBJ databases">
        <authorList>
            <person name="Nazaruddin N."/>
        </authorList>
    </citation>
    <scope>NUCLEOTIDE SEQUENCE</scope>
</reference>
<gene>
    <name evidence="1" type="ORF">MHI_LOCUS306510</name>
</gene>
<proteinExistence type="predicted"/>
<organism evidence="1 2">
    <name type="scientific">Heterotrigona itama</name>
    <dbReference type="NCBI Taxonomy" id="395501"/>
    <lineage>
        <taxon>Eukaryota</taxon>
        <taxon>Metazoa</taxon>
        <taxon>Ecdysozoa</taxon>
        <taxon>Arthropoda</taxon>
        <taxon>Hexapoda</taxon>
        <taxon>Insecta</taxon>
        <taxon>Pterygota</taxon>
        <taxon>Neoptera</taxon>
        <taxon>Endopterygota</taxon>
        <taxon>Hymenoptera</taxon>
        <taxon>Apocrita</taxon>
        <taxon>Aculeata</taxon>
        <taxon>Apoidea</taxon>
        <taxon>Anthophila</taxon>
        <taxon>Apidae</taxon>
        <taxon>Heterotrigona</taxon>
    </lineage>
</organism>
<comment type="caution">
    <text evidence="1">The sequence shown here is derived from an EMBL/GenBank/DDBJ whole genome shotgun (WGS) entry which is preliminary data.</text>
</comment>
<dbReference type="EMBL" id="CAJDYZ010005554">
    <property type="protein sequence ID" value="CAD1472571.1"/>
    <property type="molecule type" value="Genomic_DNA"/>
</dbReference>
<evidence type="ECO:0000313" key="2">
    <source>
        <dbReference type="Proteomes" id="UP000752696"/>
    </source>
</evidence>
<sequence length="122" mass="14022">MWIVPRRPVGAIGLTLVAYRHSENRSTRIRPVRSRIAMRHVPFGLEHQTSVRTGGENEVAGSPLEDRTKSRKGTICYSGHVSTFVSACAFHVRTTFRSKKKKKKKKKDRRLSFVLTRYDESH</sequence>
<feature type="non-terminal residue" evidence="1">
    <location>
        <position position="122"/>
    </location>
</feature>
<keyword evidence="2" id="KW-1185">Reference proteome</keyword>
<dbReference type="AlphaFoldDB" id="A0A6V7H0Y6"/>
<protein>
    <submittedName>
        <fullName evidence="1">Uncharacterized protein</fullName>
    </submittedName>
</protein>
<dbReference type="Proteomes" id="UP000752696">
    <property type="component" value="Unassembled WGS sequence"/>
</dbReference>
<evidence type="ECO:0000313" key="1">
    <source>
        <dbReference type="EMBL" id="CAD1472571.1"/>
    </source>
</evidence>